<name>A0AAI9SUP1_9ASCO</name>
<dbReference type="Pfam" id="PF07491">
    <property type="entry name" value="PPI_Ypi1"/>
    <property type="match status" value="1"/>
</dbReference>
<dbReference type="AlphaFoldDB" id="A0AAI9SUP1"/>
<dbReference type="GeneID" id="73381587"/>
<feature type="compositionally biased region" description="Low complexity" evidence="3">
    <location>
        <begin position="34"/>
        <end position="47"/>
    </location>
</feature>
<evidence type="ECO:0000256" key="1">
    <source>
        <dbReference type="ARBA" id="ARBA00005605"/>
    </source>
</evidence>
<comment type="caution">
    <text evidence="4">The sequence shown here is derived from an EMBL/GenBank/DDBJ whole genome shotgun (WGS) entry which is preliminary data.</text>
</comment>
<dbReference type="GO" id="GO:0008157">
    <property type="term" value="F:protein phosphatase 1 binding"/>
    <property type="evidence" value="ECO:0007669"/>
    <property type="project" value="TreeGrafter"/>
</dbReference>
<protein>
    <recommendedName>
        <fullName evidence="2">Type 1 phosphatases regulator</fullName>
    </recommendedName>
</protein>
<dbReference type="GO" id="GO:0005634">
    <property type="term" value="C:nucleus"/>
    <property type="evidence" value="ECO:0007669"/>
    <property type="project" value="UniProtKB-SubCell"/>
</dbReference>
<comment type="function">
    <text evidence="2">Regulator of type 1 phosphatases which maintains protein phosphatase activity under strict control.</text>
</comment>
<evidence type="ECO:0000256" key="2">
    <source>
        <dbReference type="RuleBase" id="RU367162"/>
    </source>
</evidence>
<organism evidence="4 5">
    <name type="scientific">Candida oxycetoniae</name>
    <dbReference type="NCBI Taxonomy" id="497107"/>
    <lineage>
        <taxon>Eukaryota</taxon>
        <taxon>Fungi</taxon>
        <taxon>Dikarya</taxon>
        <taxon>Ascomycota</taxon>
        <taxon>Saccharomycotina</taxon>
        <taxon>Pichiomycetes</taxon>
        <taxon>Debaryomycetaceae</taxon>
        <taxon>Candida/Lodderomyces clade</taxon>
        <taxon>Candida</taxon>
    </lineage>
</organism>
<dbReference type="EMBL" id="JAHUZD010000132">
    <property type="protein sequence ID" value="KAI3403237.2"/>
    <property type="molecule type" value="Genomic_DNA"/>
</dbReference>
<dbReference type="InterPro" id="IPR011107">
    <property type="entry name" value="PPI_Ypi1"/>
</dbReference>
<keyword evidence="5" id="KW-1185">Reference proteome</keyword>
<dbReference type="RefSeq" id="XP_049178984.1">
    <property type="nucleotide sequence ID" value="XM_049325361.1"/>
</dbReference>
<evidence type="ECO:0000313" key="4">
    <source>
        <dbReference type="EMBL" id="KAI3403237.2"/>
    </source>
</evidence>
<sequence length="157" mass="18023">MSNQASQTQVLRPKVLRLRPTEGSSSEEQERQQEQQQQEQGTQSIIETGTAKKKSKSKSKQGVRWSENVIDNEHMNKKKTKICCIFHPQRSFDEECQDDYDRHSCSSSDESSDSSDEEGDSSSSSSRKQKKSVCENKGNMYEYQPRYDNKSKLPKDS</sequence>
<feature type="region of interest" description="Disordered" evidence="3">
    <location>
        <begin position="1"/>
        <end position="72"/>
    </location>
</feature>
<dbReference type="PANTHER" id="PTHR20835:SF0">
    <property type="entry name" value="E3 UBIQUITIN-PROTEIN LIGASE PPP1R11"/>
    <property type="match status" value="1"/>
</dbReference>
<feature type="compositionally biased region" description="Polar residues" evidence="3">
    <location>
        <begin position="1"/>
        <end position="10"/>
    </location>
</feature>
<keyword evidence="2" id="KW-0539">Nucleus</keyword>
<gene>
    <name evidence="4" type="ORF">KGF56_003972</name>
</gene>
<evidence type="ECO:0000256" key="3">
    <source>
        <dbReference type="SAM" id="MobiDB-lite"/>
    </source>
</evidence>
<proteinExistence type="inferred from homology"/>
<feature type="compositionally biased region" description="Basic residues" evidence="3">
    <location>
        <begin position="51"/>
        <end position="61"/>
    </location>
</feature>
<evidence type="ECO:0000313" key="5">
    <source>
        <dbReference type="Proteomes" id="UP001202479"/>
    </source>
</evidence>
<feature type="compositionally biased region" description="Basic and acidic residues" evidence="3">
    <location>
        <begin position="145"/>
        <end position="157"/>
    </location>
</feature>
<comment type="subcellular location">
    <subcellularLocation>
        <location evidence="2">Nucleus</location>
    </subcellularLocation>
</comment>
<dbReference type="Proteomes" id="UP001202479">
    <property type="component" value="Unassembled WGS sequence"/>
</dbReference>
<dbReference type="GO" id="GO:0004865">
    <property type="term" value="F:protein serine/threonine phosphatase inhibitor activity"/>
    <property type="evidence" value="ECO:0007669"/>
    <property type="project" value="UniProtKB-UniRule"/>
</dbReference>
<reference evidence="4" key="1">
    <citation type="journal article" date="2022" name="DNA Res.">
        <title>Genome analysis of five recently described species of the CUG-Ser clade uncovers Candida theae as a new hybrid lineage with pathogenic potential in the Candida parapsilosis species complex.</title>
        <authorList>
            <person name="Mixao V."/>
            <person name="Del Olmo V."/>
            <person name="Hegedusova E."/>
            <person name="Saus E."/>
            <person name="Pryszcz L."/>
            <person name="Cillingova A."/>
            <person name="Nosek J."/>
            <person name="Gabaldon T."/>
        </authorList>
    </citation>
    <scope>NUCLEOTIDE SEQUENCE</scope>
    <source>
        <strain evidence="4">CBS 10844</strain>
    </source>
</reference>
<feature type="compositionally biased region" description="Acidic residues" evidence="3">
    <location>
        <begin position="110"/>
        <end position="120"/>
    </location>
</feature>
<feature type="region of interest" description="Disordered" evidence="3">
    <location>
        <begin position="97"/>
        <end position="157"/>
    </location>
</feature>
<dbReference type="PANTHER" id="PTHR20835">
    <property type="entry name" value="E3 UBIQUITIN-PROTEIN LIGASE PPP1R11-RELATED"/>
    <property type="match status" value="1"/>
</dbReference>
<comment type="similarity">
    <text evidence="1 2">Belongs to the YPI1 family.</text>
</comment>
<accession>A0AAI9SUP1</accession>